<dbReference type="AlphaFoldDB" id="A0A7Y7Y871"/>
<sequence length="143" mass="15745">MHIERPMAVSATSAPEDFPASALEQHLNQSADAALPSDPGFEAFYQRLAALFGAGEKELLRFIGSYRSSDEGPLDYRTVSAQMKVVGQALSRLKDEGLEGSAADKELRGVMARLFGTSLFISQYLQEIFNPVLDEDSREKADW</sequence>
<proteinExistence type="predicted"/>
<dbReference type="RefSeq" id="WP_177057549.1">
    <property type="nucleotide sequence ID" value="NZ_JACAPS010000013.1"/>
</dbReference>
<evidence type="ECO:0000313" key="1">
    <source>
        <dbReference type="EMBL" id="NWC31600.1"/>
    </source>
</evidence>
<dbReference type="Proteomes" id="UP000520592">
    <property type="component" value="Unassembled WGS sequence"/>
</dbReference>
<dbReference type="EMBL" id="JACAQD010000006">
    <property type="protein sequence ID" value="NWC31600.1"/>
    <property type="molecule type" value="Genomic_DNA"/>
</dbReference>
<protein>
    <submittedName>
        <fullName evidence="1">Uncharacterized protein</fullName>
    </submittedName>
</protein>
<organism evidence="1 2">
    <name type="scientific">Pseudomonas gingeri</name>
    <dbReference type="NCBI Taxonomy" id="117681"/>
    <lineage>
        <taxon>Bacteria</taxon>
        <taxon>Pseudomonadati</taxon>
        <taxon>Pseudomonadota</taxon>
        <taxon>Gammaproteobacteria</taxon>
        <taxon>Pseudomonadales</taxon>
        <taxon>Pseudomonadaceae</taxon>
        <taxon>Pseudomonas</taxon>
    </lineage>
</organism>
<comment type="caution">
    <text evidence="1">The sequence shown here is derived from an EMBL/GenBank/DDBJ whole genome shotgun (WGS) entry which is preliminary data.</text>
</comment>
<reference evidence="1 2" key="1">
    <citation type="submission" date="2020-04" db="EMBL/GenBank/DDBJ databases">
        <title>Molecular characterization of pseudomonads from Agaricus bisporus reveal novel blotch 2 pathogens in Western Europe.</title>
        <authorList>
            <person name="Taparia T."/>
            <person name="Krijger M."/>
            <person name="Haynes E."/>
            <person name="Elpinstone J.G."/>
            <person name="Noble R."/>
            <person name="Van Der Wolf J."/>
        </authorList>
    </citation>
    <scope>NUCLEOTIDE SEQUENCE [LARGE SCALE GENOMIC DNA]</scope>
    <source>
        <strain evidence="1 2">IPO3737</strain>
    </source>
</reference>
<gene>
    <name evidence="1" type="ORF">HX876_04310</name>
</gene>
<evidence type="ECO:0000313" key="2">
    <source>
        <dbReference type="Proteomes" id="UP000520592"/>
    </source>
</evidence>
<accession>A0A7Y7Y871</accession>
<name>A0A7Y7Y871_9PSED</name>